<accession>A0A0A9E804</accession>
<dbReference type="AlphaFoldDB" id="A0A0A9E804"/>
<organism evidence="1">
    <name type="scientific">Arundo donax</name>
    <name type="common">Giant reed</name>
    <name type="synonym">Donax arundinaceus</name>
    <dbReference type="NCBI Taxonomy" id="35708"/>
    <lineage>
        <taxon>Eukaryota</taxon>
        <taxon>Viridiplantae</taxon>
        <taxon>Streptophyta</taxon>
        <taxon>Embryophyta</taxon>
        <taxon>Tracheophyta</taxon>
        <taxon>Spermatophyta</taxon>
        <taxon>Magnoliopsida</taxon>
        <taxon>Liliopsida</taxon>
        <taxon>Poales</taxon>
        <taxon>Poaceae</taxon>
        <taxon>PACMAD clade</taxon>
        <taxon>Arundinoideae</taxon>
        <taxon>Arundineae</taxon>
        <taxon>Arundo</taxon>
    </lineage>
</organism>
<dbReference type="EMBL" id="GBRH01203865">
    <property type="protein sequence ID" value="JAD94030.1"/>
    <property type="molecule type" value="Transcribed_RNA"/>
</dbReference>
<evidence type="ECO:0000313" key="1">
    <source>
        <dbReference type="EMBL" id="JAD94030.1"/>
    </source>
</evidence>
<proteinExistence type="predicted"/>
<reference evidence="1" key="2">
    <citation type="journal article" date="2015" name="Data Brief">
        <title>Shoot transcriptome of the giant reed, Arundo donax.</title>
        <authorList>
            <person name="Barrero R.A."/>
            <person name="Guerrero F.D."/>
            <person name="Moolhuijzen P."/>
            <person name="Goolsby J.A."/>
            <person name="Tidwell J."/>
            <person name="Bellgard S.E."/>
            <person name="Bellgard M.I."/>
        </authorList>
    </citation>
    <scope>NUCLEOTIDE SEQUENCE</scope>
    <source>
        <tissue evidence="1">Shoot tissue taken approximately 20 cm above the soil surface</tissue>
    </source>
</reference>
<name>A0A0A9E804_ARUDO</name>
<reference evidence="1" key="1">
    <citation type="submission" date="2014-09" db="EMBL/GenBank/DDBJ databases">
        <authorList>
            <person name="Magalhaes I.L.F."/>
            <person name="Oliveira U."/>
            <person name="Santos F.R."/>
            <person name="Vidigal T.H.D.A."/>
            <person name="Brescovit A.D."/>
            <person name="Santos A.J."/>
        </authorList>
    </citation>
    <scope>NUCLEOTIDE SEQUENCE</scope>
    <source>
        <tissue evidence="1">Shoot tissue taken approximately 20 cm above the soil surface</tissue>
    </source>
</reference>
<sequence>MVALVLCRDTGGHYVTIKYALLVQNRASMRLS</sequence>
<protein>
    <submittedName>
        <fullName evidence="1">Developmentally-regulated GTP-binding protein 2</fullName>
    </submittedName>
</protein>